<organism evidence="3 4">
    <name type="scientific">Acorus calamus</name>
    <name type="common">Sweet flag</name>
    <dbReference type="NCBI Taxonomy" id="4465"/>
    <lineage>
        <taxon>Eukaryota</taxon>
        <taxon>Viridiplantae</taxon>
        <taxon>Streptophyta</taxon>
        <taxon>Embryophyta</taxon>
        <taxon>Tracheophyta</taxon>
        <taxon>Spermatophyta</taxon>
        <taxon>Magnoliopsida</taxon>
        <taxon>Liliopsida</taxon>
        <taxon>Acoraceae</taxon>
        <taxon>Acorus</taxon>
    </lineage>
</organism>
<keyword evidence="2" id="KW-0812">Transmembrane</keyword>
<name>A0AAV9DQK1_ACOCL</name>
<evidence type="ECO:0000313" key="4">
    <source>
        <dbReference type="Proteomes" id="UP001180020"/>
    </source>
</evidence>
<dbReference type="InterPro" id="IPR002528">
    <property type="entry name" value="MATE_fam"/>
</dbReference>
<evidence type="ECO:0000313" key="3">
    <source>
        <dbReference type="EMBL" id="KAK1303236.1"/>
    </source>
</evidence>
<keyword evidence="2" id="KW-1133">Transmembrane helix</keyword>
<protein>
    <submittedName>
        <fullName evidence="3">MATE efflux family protein ALF5</fullName>
    </submittedName>
</protein>
<feature type="transmembrane region" description="Helical" evidence="2">
    <location>
        <begin position="12"/>
        <end position="34"/>
    </location>
</feature>
<comment type="similarity">
    <text evidence="1">Belongs to the multi antimicrobial extrusion (MATE) (TC 2.A.66.1) family.</text>
</comment>
<gene>
    <name evidence="3" type="primary">ALF5</name>
    <name evidence="3" type="ORF">QJS10_CPB11g01721</name>
</gene>
<proteinExistence type="inferred from homology"/>
<dbReference type="AlphaFoldDB" id="A0AAV9DQK1"/>
<dbReference type="EMBL" id="JAUJYO010000011">
    <property type="protein sequence ID" value="KAK1303236.1"/>
    <property type="molecule type" value="Genomic_DNA"/>
</dbReference>
<keyword evidence="2" id="KW-0472">Membrane</keyword>
<dbReference type="Proteomes" id="UP001180020">
    <property type="component" value="Unassembled WGS sequence"/>
</dbReference>
<dbReference type="Pfam" id="PF01554">
    <property type="entry name" value="MatE"/>
    <property type="match status" value="1"/>
</dbReference>
<dbReference type="GO" id="GO:0015297">
    <property type="term" value="F:antiporter activity"/>
    <property type="evidence" value="ECO:0007669"/>
    <property type="project" value="InterPro"/>
</dbReference>
<dbReference type="GO" id="GO:0042910">
    <property type="term" value="F:xenobiotic transmembrane transporter activity"/>
    <property type="evidence" value="ECO:0007669"/>
    <property type="project" value="InterPro"/>
</dbReference>
<evidence type="ECO:0000256" key="2">
    <source>
        <dbReference type="SAM" id="Phobius"/>
    </source>
</evidence>
<dbReference type="PANTHER" id="PTHR11206">
    <property type="entry name" value="MULTIDRUG RESISTANCE PROTEIN"/>
    <property type="match status" value="1"/>
</dbReference>
<keyword evidence="4" id="KW-1185">Reference proteome</keyword>
<evidence type="ECO:0000256" key="1">
    <source>
        <dbReference type="ARBA" id="ARBA00010199"/>
    </source>
</evidence>
<feature type="transmembrane region" description="Helical" evidence="2">
    <location>
        <begin position="46"/>
        <end position="64"/>
    </location>
</feature>
<reference evidence="3" key="1">
    <citation type="journal article" date="2023" name="Nat. Commun.">
        <title>Diploid and tetraploid genomes of Acorus and the evolution of monocots.</title>
        <authorList>
            <person name="Ma L."/>
            <person name="Liu K.W."/>
            <person name="Li Z."/>
            <person name="Hsiao Y.Y."/>
            <person name="Qi Y."/>
            <person name="Fu T."/>
            <person name="Tang G.D."/>
            <person name="Zhang D."/>
            <person name="Sun W.H."/>
            <person name="Liu D.K."/>
            <person name="Li Y."/>
            <person name="Chen G.Z."/>
            <person name="Liu X.D."/>
            <person name="Liao X.Y."/>
            <person name="Jiang Y.T."/>
            <person name="Yu X."/>
            <person name="Hao Y."/>
            <person name="Huang J."/>
            <person name="Zhao X.W."/>
            <person name="Ke S."/>
            <person name="Chen Y.Y."/>
            <person name="Wu W.L."/>
            <person name="Hsu J.L."/>
            <person name="Lin Y.F."/>
            <person name="Huang M.D."/>
            <person name="Li C.Y."/>
            <person name="Huang L."/>
            <person name="Wang Z.W."/>
            <person name="Zhao X."/>
            <person name="Zhong W.Y."/>
            <person name="Peng D.H."/>
            <person name="Ahmad S."/>
            <person name="Lan S."/>
            <person name="Zhang J.S."/>
            <person name="Tsai W.C."/>
            <person name="Van de Peer Y."/>
            <person name="Liu Z.J."/>
        </authorList>
    </citation>
    <scope>NUCLEOTIDE SEQUENCE</scope>
    <source>
        <strain evidence="3">CP</strain>
    </source>
</reference>
<comment type="caution">
    <text evidence="3">The sequence shown here is derived from an EMBL/GenBank/DDBJ whole genome shotgun (WGS) entry which is preliminary data.</text>
</comment>
<reference evidence="3" key="2">
    <citation type="submission" date="2023-06" db="EMBL/GenBank/DDBJ databases">
        <authorList>
            <person name="Ma L."/>
            <person name="Liu K.-W."/>
            <person name="Li Z."/>
            <person name="Hsiao Y.-Y."/>
            <person name="Qi Y."/>
            <person name="Fu T."/>
            <person name="Tang G."/>
            <person name="Zhang D."/>
            <person name="Sun W.-H."/>
            <person name="Liu D.-K."/>
            <person name="Li Y."/>
            <person name="Chen G.-Z."/>
            <person name="Liu X.-D."/>
            <person name="Liao X.-Y."/>
            <person name="Jiang Y.-T."/>
            <person name="Yu X."/>
            <person name="Hao Y."/>
            <person name="Huang J."/>
            <person name="Zhao X.-W."/>
            <person name="Ke S."/>
            <person name="Chen Y.-Y."/>
            <person name="Wu W.-L."/>
            <person name="Hsu J.-L."/>
            <person name="Lin Y.-F."/>
            <person name="Huang M.-D."/>
            <person name="Li C.-Y."/>
            <person name="Huang L."/>
            <person name="Wang Z.-W."/>
            <person name="Zhao X."/>
            <person name="Zhong W.-Y."/>
            <person name="Peng D.-H."/>
            <person name="Ahmad S."/>
            <person name="Lan S."/>
            <person name="Zhang J.-S."/>
            <person name="Tsai W.-C."/>
            <person name="Van De Peer Y."/>
            <person name="Liu Z.-J."/>
        </authorList>
    </citation>
    <scope>NUCLEOTIDE SEQUENCE</scope>
    <source>
        <strain evidence="3">CP</strain>
        <tissue evidence="3">Leaves</tissue>
    </source>
</reference>
<accession>A0AAV9DQK1</accession>
<sequence length="66" mass="7130">MDMEEAKEQVLFSVPMIITNVSYYSITLISVMFAGHLGDLELASSTLANSWAVVTGLALVLGVLRI</sequence>
<dbReference type="GO" id="GO:0016020">
    <property type="term" value="C:membrane"/>
    <property type="evidence" value="ECO:0007669"/>
    <property type="project" value="InterPro"/>
</dbReference>